<reference evidence="2 3" key="1">
    <citation type="submission" date="2016-03" db="EMBL/GenBank/DDBJ databases">
        <title>Complete genome sequence of a soil Actinobacterium, Nocardioides dokdonensis FR1436.</title>
        <authorList>
            <person name="Kwon S.-K."/>
            <person name="Kim K."/>
            <person name="Kim J.F."/>
        </authorList>
    </citation>
    <scope>NUCLEOTIDE SEQUENCE [LARGE SCALE GENOMIC DNA]</scope>
    <source>
        <strain evidence="2 3">FR1436</strain>
    </source>
</reference>
<feature type="transmembrane region" description="Helical" evidence="1">
    <location>
        <begin position="34"/>
        <end position="53"/>
    </location>
</feature>
<sequence>MTLLLGPALGDAARTVEAHGIGGAKDLPISPELAVAGAVAALTISFTVLALAWRTPRYASEHTPDHGGHLLPDVAQRVLDSRVWRIALRVVGLLFFAWAGIAAVAGQDLLTNPFFGMFYVWWWVGIVPASLLLGPVWRAVSPVRTLNLLLARASGSDPERGVFAYPARWGYWPAALGLFAFVWLELVYPYSTELGPVRLWAAVYVAVMLVGGALFGNTWYARADPFEVYSSLVAKLSVWGSRDGRVLVRSPLSNLATIEARPGLVAVVAVLFGSTGFDSFRESPTWVRFLLNTDAIASRDWAATLADNLALIVFCGGVGLLFAAGTMLTGVGSEQRRIHLPGQFAHSMVPIIVGYIAAHYLSYWIEVGQDTLIKASDPMSTGANYLGTGDWRVNYWLSYHPTLLANLKVAGVVLGHVVAVVAAHDRAITLLPKRHQLTGQLPLLALMVGFTAGGLFLLFAA</sequence>
<dbReference type="Proteomes" id="UP000077868">
    <property type="component" value="Chromosome"/>
</dbReference>
<dbReference type="AlphaFoldDB" id="A0A1A9GKK3"/>
<gene>
    <name evidence="2" type="ORF">I601_2191</name>
</gene>
<feature type="transmembrane region" description="Helical" evidence="1">
    <location>
        <begin position="309"/>
        <end position="332"/>
    </location>
</feature>
<dbReference type="KEGG" id="ndk:I601_2191"/>
<dbReference type="EMBL" id="CP015079">
    <property type="protein sequence ID" value="ANH38616.1"/>
    <property type="molecule type" value="Genomic_DNA"/>
</dbReference>
<feature type="transmembrane region" description="Helical" evidence="1">
    <location>
        <begin position="443"/>
        <end position="460"/>
    </location>
</feature>
<feature type="transmembrane region" description="Helical" evidence="1">
    <location>
        <begin position="344"/>
        <end position="365"/>
    </location>
</feature>
<keyword evidence="1" id="KW-1133">Transmembrane helix</keyword>
<dbReference type="STRING" id="1300347.I601_2191"/>
<dbReference type="RefSeq" id="WP_237089379.1">
    <property type="nucleotide sequence ID" value="NZ_CP015079.1"/>
</dbReference>
<evidence type="ECO:0000313" key="3">
    <source>
        <dbReference type="Proteomes" id="UP000077868"/>
    </source>
</evidence>
<accession>A0A1A9GKK3</accession>
<feature type="transmembrane region" description="Helical" evidence="1">
    <location>
        <begin position="403"/>
        <end position="423"/>
    </location>
</feature>
<keyword evidence="1" id="KW-0812">Transmembrane</keyword>
<keyword evidence="1" id="KW-0472">Membrane</keyword>
<feature type="transmembrane region" description="Helical" evidence="1">
    <location>
        <begin position="86"/>
        <end position="106"/>
    </location>
</feature>
<proteinExistence type="predicted"/>
<protein>
    <recommendedName>
        <fullName evidence="4">Fenitrothion hydrolase</fullName>
    </recommendedName>
</protein>
<feature type="transmembrane region" description="Helical" evidence="1">
    <location>
        <begin position="169"/>
        <end position="191"/>
    </location>
</feature>
<name>A0A1A9GKK3_9ACTN</name>
<feature type="transmembrane region" description="Helical" evidence="1">
    <location>
        <begin position="118"/>
        <end position="137"/>
    </location>
</feature>
<evidence type="ECO:0008006" key="4">
    <source>
        <dbReference type="Google" id="ProtNLM"/>
    </source>
</evidence>
<evidence type="ECO:0000313" key="2">
    <source>
        <dbReference type="EMBL" id="ANH38616.1"/>
    </source>
</evidence>
<organism evidence="2 3">
    <name type="scientific">Nocardioides dokdonensis FR1436</name>
    <dbReference type="NCBI Taxonomy" id="1300347"/>
    <lineage>
        <taxon>Bacteria</taxon>
        <taxon>Bacillati</taxon>
        <taxon>Actinomycetota</taxon>
        <taxon>Actinomycetes</taxon>
        <taxon>Propionibacteriales</taxon>
        <taxon>Nocardioidaceae</taxon>
        <taxon>Nocardioides</taxon>
    </lineage>
</organism>
<feature type="transmembrane region" description="Helical" evidence="1">
    <location>
        <begin position="197"/>
        <end position="216"/>
    </location>
</feature>
<dbReference type="PATRIC" id="fig|1300347.3.peg.2186"/>
<keyword evidence="3" id="KW-1185">Reference proteome</keyword>
<evidence type="ECO:0000256" key="1">
    <source>
        <dbReference type="SAM" id="Phobius"/>
    </source>
</evidence>